<keyword evidence="3" id="KW-1185">Reference proteome</keyword>
<accession>A0A7K1SFY8</accession>
<gene>
    <name evidence="2" type="ORF">GO755_21855</name>
</gene>
<evidence type="ECO:0000313" key="3">
    <source>
        <dbReference type="Proteomes" id="UP000436006"/>
    </source>
</evidence>
<name>A0A7K1SFY8_9BACT</name>
<proteinExistence type="predicted"/>
<evidence type="ECO:0000256" key="1">
    <source>
        <dbReference type="SAM" id="SignalP"/>
    </source>
</evidence>
<evidence type="ECO:0000313" key="2">
    <source>
        <dbReference type="EMBL" id="MVM32701.1"/>
    </source>
</evidence>
<sequence>MTMNRYVLVLIGLLLRISATQAQPIAVLNTADRSDESTTTETVPRTTKATEAPFFLKAYGFYSLLTPGTEINYSGSQSQINLPTTYKPVNTHLGAGPRAGIGVGLIVSDFINVGIDADILFGTALKVDNNVFIGSNSSASFYNISTTTTLKVLSIMPNITFKALSRPAYYIYNRLGLIGGVVLDYKTTSNFLETPSKGAVTTSVGNTTYSKNSLALGYQAALGIQFRLSQSIRGFAEVVAYNQSFKPRELQASTTSTKSGVTTVQSSTTEFKDLGDYNKSNPYEQPSFNVAINSVGVGAGLVFRF</sequence>
<keyword evidence="1" id="KW-0732">Signal</keyword>
<dbReference type="EMBL" id="WPIN01000008">
    <property type="protein sequence ID" value="MVM32701.1"/>
    <property type="molecule type" value="Genomic_DNA"/>
</dbReference>
<feature type="chain" id="PRO_5029733534" description="Outer membrane protein beta-barrel domain-containing protein" evidence="1">
    <location>
        <begin position="23"/>
        <end position="305"/>
    </location>
</feature>
<organism evidence="2 3">
    <name type="scientific">Spirosoma arboris</name>
    <dbReference type="NCBI Taxonomy" id="2682092"/>
    <lineage>
        <taxon>Bacteria</taxon>
        <taxon>Pseudomonadati</taxon>
        <taxon>Bacteroidota</taxon>
        <taxon>Cytophagia</taxon>
        <taxon>Cytophagales</taxon>
        <taxon>Cytophagaceae</taxon>
        <taxon>Spirosoma</taxon>
    </lineage>
</organism>
<reference evidence="2 3" key="1">
    <citation type="submission" date="2019-12" db="EMBL/GenBank/DDBJ databases">
        <title>Spirosoma sp. HMF4905 genome sequencing and assembly.</title>
        <authorList>
            <person name="Kang H."/>
            <person name="Cha I."/>
            <person name="Kim H."/>
            <person name="Joh K."/>
        </authorList>
    </citation>
    <scope>NUCLEOTIDE SEQUENCE [LARGE SCALE GENOMIC DNA]</scope>
    <source>
        <strain evidence="2 3">HMF4905</strain>
    </source>
</reference>
<feature type="signal peptide" evidence="1">
    <location>
        <begin position="1"/>
        <end position="22"/>
    </location>
</feature>
<dbReference type="Proteomes" id="UP000436006">
    <property type="component" value="Unassembled WGS sequence"/>
</dbReference>
<dbReference type="AlphaFoldDB" id="A0A7K1SFY8"/>
<protein>
    <recommendedName>
        <fullName evidence="4">Outer membrane protein beta-barrel domain-containing protein</fullName>
    </recommendedName>
</protein>
<comment type="caution">
    <text evidence="2">The sequence shown here is derived from an EMBL/GenBank/DDBJ whole genome shotgun (WGS) entry which is preliminary data.</text>
</comment>
<evidence type="ECO:0008006" key="4">
    <source>
        <dbReference type="Google" id="ProtNLM"/>
    </source>
</evidence>